<accession>A0A2P2LGI5</accession>
<organism evidence="2">
    <name type="scientific">Rhizophora mucronata</name>
    <name type="common">Asiatic mangrove</name>
    <dbReference type="NCBI Taxonomy" id="61149"/>
    <lineage>
        <taxon>Eukaryota</taxon>
        <taxon>Viridiplantae</taxon>
        <taxon>Streptophyta</taxon>
        <taxon>Embryophyta</taxon>
        <taxon>Tracheophyta</taxon>
        <taxon>Spermatophyta</taxon>
        <taxon>Magnoliopsida</taxon>
        <taxon>eudicotyledons</taxon>
        <taxon>Gunneridae</taxon>
        <taxon>Pentapetalae</taxon>
        <taxon>rosids</taxon>
        <taxon>fabids</taxon>
        <taxon>Malpighiales</taxon>
        <taxon>Rhizophoraceae</taxon>
        <taxon>Rhizophora</taxon>
    </lineage>
</organism>
<dbReference type="EMBL" id="GGEC01036603">
    <property type="protein sequence ID" value="MBX17087.1"/>
    <property type="molecule type" value="Transcribed_RNA"/>
</dbReference>
<dbReference type="AlphaFoldDB" id="A0A2P2LGI5"/>
<name>A0A2P2LGI5_RHIMU</name>
<feature type="region of interest" description="Disordered" evidence="1">
    <location>
        <begin position="15"/>
        <end position="39"/>
    </location>
</feature>
<reference evidence="2" key="1">
    <citation type="submission" date="2018-02" db="EMBL/GenBank/DDBJ databases">
        <title>Rhizophora mucronata_Transcriptome.</title>
        <authorList>
            <person name="Meera S.P."/>
            <person name="Sreeshan A."/>
            <person name="Augustine A."/>
        </authorList>
    </citation>
    <scope>NUCLEOTIDE SEQUENCE</scope>
    <source>
        <tissue evidence="2">Leaf</tissue>
    </source>
</reference>
<protein>
    <submittedName>
        <fullName evidence="2">Uncharacterized protein</fullName>
    </submittedName>
</protein>
<evidence type="ECO:0000313" key="2">
    <source>
        <dbReference type="EMBL" id="MBX17087.1"/>
    </source>
</evidence>
<evidence type="ECO:0000256" key="1">
    <source>
        <dbReference type="SAM" id="MobiDB-lite"/>
    </source>
</evidence>
<sequence length="39" mass="4335">MIFYWKLRSSGTMETPEFSPSTGQACKDKTQSATAFLST</sequence>
<proteinExistence type="predicted"/>
<feature type="compositionally biased region" description="Polar residues" evidence="1">
    <location>
        <begin position="15"/>
        <end position="24"/>
    </location>
</feature>